<comment type="caution">
    <text evidence="2">The sequence shown here is derived from an EMBL/GenBank/DDBJ whole genome shotgun (WGS) entry which is preliminary data.</text>
</comment>
<dbReference type="InterPro" id="IPR012337">
    <property type="entry name" value="RNaseH-like_sf"/>
</dbReference>
<feature type="domain" description="Predicted 3'-5' exonuclease PolB-like" evidence="1">
    <location>
        <begin position="95"/>
        <end position="229"/>
    </location>
</feature>
<evidence type="ECO:0000313" key="3">
    <source>
        <dbReference type="Proteomes" id="UP000230577"/>
    </source>
</evidence>
<keyword evidence="2" id="KW-0540">Nuclease</keyword>
<reference evidence="3" key="1">
    <citation type="submission" date="2017-09" db="EMBL/GenBank/DDBJ databases">
        <title>Depth-based differentiation of microbial function through sediment-hosted aquifers and enrichment of novel symbionts in the deep terrestrial subsurface.</title>
        <authorList>
            <person name="Probst A.J."/>
            <person name="Ladd B."/>
            <person name="Jarett J.K."/>
            <person name="Geller-Mcgrath D.E."/>
            <person name="Sieber C.M.K."/>
            <person name="Emerson J.B."/>
            <person name="Anantharaman K."/>
            <person name="Thomas B.C."/>
            <person name="Malmstrom R."/>
            <person name="Stieglmeier M."/>
            <person name="Klingl A."/>
            <person name="Woyke T."/>
            <person name="Ryan C.M."/>
            <person name="Banfield J.F."/>
        </authorList>
    </citation>
    <scope>NUCLEOTIDE SEQUENCE [LARGE SCALE GENOMIC DNA]</scope>
</reference>
<dbReference type="AlphaFoldDB" id="A0A2M8D9K8"/>
<sequence>MSTSFGQQKLVFDIETIGVDFESLDKISQEYLLQYAENGEEKEEAKERLGFYPLTGEIVAIGILNPETNKGAVYLRVSHKGQVTSDKLEEGIIIETGDEKQIIEKFWETIKPYNYFITFNGRSFDAPFLMIRSAILGVKPSKNLLSNRYLSSQKYDAIHVDLLDQLTFYGAVRKKFNLHFWTKAFGIKSPKEQGITGDDVGRLYKEGKLLEIAKYNLGDLRATKELYEKWEKYLNL</sequence>
<dbReference type="Pfam" id="PF10108">
    <property type="entry name" value="DNA_pol_B_exo2"/>
    <property type="match status" value="1"/>
</dbReference>
<proteinExistence type="predicted"/>
<dbReference type="InterPro" id="IPR036397">
    <property type="entry name" value="RNaseH_sf"/>
</dbReference>
<evidence type="ECO:0000259" key="1">
    <source>
        <dbReference type="Pfam" id="PF10108"/>
    </source>
</evidence>
<protein>
    <submittedName>
        <fullName evidence="2">3'-5' exonuclease</fullName>
    </submittedName>
</protein>
<dbReference type="EMBL" id="PFTL01000022">
    <property type="protein sequence ID" value="PJB83839.1"/>
    <property type="molecule type" value="Genomic_DNA"/>
</dbReference>
<gene>
    <name evidence="2" type="ORF">CO087_00995</name>
</gene>
<organism evidence="2 3">
    <name type="scientific">Candidatus Wolfebacteria bacterium CG_4_9_14_0_8_um_filter_39_46</name>
    <dbReference type="NCBI Taxonomy" id="1975064"/>
    <lineage>
        <taxon>Bacteria</taxon>
        <taxon>Candidatus Wolfeibacteriota</taxon>
    </lineage>
</organism>
<dbReference type="Gene3D" id="3.30.420.10">
    <property type="entry name" value="Ribonuclease H-like superfamily/Ribonuclease H"/>
    <property type="match status" value="1"/>
</dbReference>
<dbReference type="GO" id="GO:0004527">
    <property type="term" value="F:exonuclease activity"/>
    <property type="evidence" value="ECO:0007669"/>
    <property type="project" value="UniProtKB-KW"/>
</dbReference>
<dbReference type="InterPro" id="IPR019288">
    <property type="entry name" value="3'-5'_exonuclease_PolB-like"/>
</dbReference>
<name>A0A2M8D9K8_9BACT</name>
<keyword evidence="2" id="KW-0378">Hydrolase</keyword>
<keyword evidence="2" id="KW-0269">Exonuclease</keyword>
<dbReference type="GO" id="GO:0003676">
    <property type="term" value="F:nucleic acid binding"/>
    <property type="evidence" value="ECO:0007669"/>
    <property type="project" value="InterPro"/>
</dbReference>
<dbReference type="Proteomes" id="UP000230577">
    <property type="component" value="Unassembled WGS sequence"/>
</dbReference>
<evidence type="ECO:0000313" key="2">
    <source>
        <dbReference type="EMBL" id="PJB83839.1"/>
    </source>
</evidence>
<dbReference type="SUPFAM" id="SSF53098">
    <property type="entry name" value="Ribonuclease H-like"/>
    <property type="match status" value="1"/>
</dbReference>
<accession>A0A2M8D9K8</accession>